<feature type="binding site" evidence="3">
    <location>
        <position position="391"/>
    </location>
    <ligand>
        <name>Zn(2+)</name>
        <dbReference type="ChEBI" id="CHEBI:29105"/>
        <label>2</label>
    </ligand>
</feature>
<keyword evidence="3" id="KW-0862">Zinc</keyword>
<dbReference type="AlphaFoldDB" id="A0A5E7F8Q2"/>
<reference evidence="4 5" key="1">
    <citation type="submission" date="2019-09" db="EMBL/GenBank/DDBJ databases">
        <authorList>
            <person name="Chandra G."/>
            <person name="Truman W A."/>
        </authorList>
    </citation>
    <scope>NUCLEOTIDE SEQUENCE [LARGE SCALE GENOMIC DNA]</scope>
    <source>
        <strain evidence="4">PS833</strain>
    </source>
</reference>
<evidence type="ECO:0000313" key="5">
    <source>
        <dbReference type="Proteomes" id="UP000409037"/>
    </source>
</evidence>
<dbReference type="EMBL" id="CABVHU010000017">
    <property type="protein sequence ID" value="VVO35818.1"/>
    <property type="molecule type" value="Genomic_DNA"/>
</dbReference>
<feature type="binding site" evidence="3">
    <location>
        <position position="126"/>
    </location>
    <ligand>
        <name>Zn(2+)</name>
        <dbReference type="ChEBI" id="CHEBI:29105"/>
        <label>2</label>
    </ligand>
</feature>
<dbReference type="NCBIfam" id="NF006771">
    <property type="entry name" value="PRK09290.1-5"/>
    <property type="match status" value="1"/>
</dbReference>
<evidence type="ECO:0000256" key="2">
    <source>
        <dbReference type="ARBA" id="ARBA00022801"/>
    </source>
</evidence>
<feature type="binding site" evidence="3">
    <location>
        <position position="91"/>
    </location>
    <ligand>
        <name>Zn(2+)</name>
        <dbReference type="ChEBI" id="CHEBI:29105"/>
        <label>2</label>
    </ligand>
</feature>
<gene>
    <name evidence="4" type="primary">hyuC_4</name>
    <name evidence="4" type="ORF">PS833_05370</name>
</gene>
<dbReference type="GO" id="GO:0046872">
    <property type="term" value="F:metal ion binding"/>
    <property type="evidence" value="ECO:0007669"/>
    <property type="project" value="UniProtKB-KW"/>
</dbReference>
<dbReference type="Gene3D" id="3.40.630.10">
    <property type="entry name" value="Zn peptidases"/>
    <property type="match status" value="1"/>
</dbReference>
<evidence type="ECO:0000256" key="3">
    <source>
        <dbReference type="PIRSR" id="PIRSR001235-1"/>
    </source>
</evidence>
<dbReference type="SUPFAM" id="SSF55031">
    <property type="entry name" value="Bacterial exopeptidase dimerisation domain"/>
    <property type="match status" value="1"/>
</dbReference>
<protein>
    <submittedName>
        <fullName evidence="4">N-carbamoyl-L-amino-acid hydrolase</fullName>
        <ecNumber evidence="4">3.5.1.87</ecNumber>
    </submittedName>
</protein>
<dbReference type="OrthoDB" id="9808195at2"/>
<sequence length="418" mass="46281">MSTLWKQQARRMFSEISELSRDPEIGITRESYGAGENAAIAYLSQFARDNGLFVRSDCAGNVIFQRADDDGQPAIWIGSHLDSVPQGGNYDGLAGVIAGLLCLCRLDQQAVRTPRPIRVLGLRGEESAWYGKSYMGSRALMGGLTSNDLALVNRFSKKTLGEAMQAVGADLDAIRSQQWLIDRLQFAGYLEVHIEQAESLEKMGQALGIVPGIRGNLRHNLVRCLGEDGHSGAVSREDRHDSVFAVSELVARIDQLWGEWLNDDRDLVVTVGTLGTNAAHHAVSRIPGEVNFSLEVRSLHQTTLEAFHALILDEVRQIEEHRQVRFEFDKRIDTQPAAMHEPWVEAFVRTTREHGWEGVLTPSGAGHDAAVFANAGIPSAMLFIRNQHGSHNPHEAMVLDDFIEATEVLYHTTQELTL</sequence>
<dbReference type="PIRSF" id="PIRSF001235">
    <property type="entry name" value="Amidase_carbamoylase"/>
    <property type="match status" value="1"/>
</dbReference>
<dbReference type="InterPro" id="IPR036264">
    <property type="entry name" value="Bact_exopeptidase_dim_dom"/>
</dbReference>
<dbReference type="NCBIfam" id="TIGR01879">
    <property type="entry name" value="hydantase"/>
    <property type="match status" value="1"/>
</dbReference>
<dbReference type="Proteomes" id="UP000409037">
    <property type="component" value="Unassembled WGS sequence"/>
</dbReference>
<accession>A0A5E7F8Q2</accession>
<feature type="binding site" evidence="3">
    <location>
        <position position="193"/>
    </location>
    <ligand>
        <name>Zn(2+)</name>
        <dbReference type="ChEBI" id="CHEBI:29105"/>
        <label>1</label>
    </ligand>
</feature>
<dbReference type="Gene3D" id="3.30.70.360">
    <property type="match status" value="1"/>
</dbReference>
<name>A0A5E7F8Q2_PSEFL</name>
<proteinExistence type="inferred from homology"/>
<dbReference type="EC" id="3.5.1.87" evidence="4"/>
<dbReference type="PANTHER" id="PTHR32494:SF5">
    <property type="entry name" value="ALLANTOATE AMIDOHYDROLASE"/>
    <property type="match status" value="1"/>
</dbReference>
<dbReference type="Pfam" id="PF01546">
    <property type="entry name" value="Peptidase_M20"/>
    <property type="match status" value="1"/>
</dbReference>
<keyword evidence="3" id="KW-0479">Metal-binding</keyword>
<dbReference type="InterPro" id="IPR010158">
    <property type="entry name" value="Amidase_Cbmase"/>
</dbReference>
<dbReference type="RefSeq" id="WP_150800513.1">
    <property type="nucleotide sequence ID" value="NZ_CABVHU010000017.1"/>
</dbReference>
<evidence type="ECO:0000313" key="4">
    <source>
        <dbReference type="EMBL" id="VVO35818.1"/>
    </source>
</evidence>
<organism evidence="4 5">
    <name type="scientific">Pseudomonas fluorescens</name>
    <dbReference type="NCBI Taxonomy" id="294"/>
    <lineage>
        <taxon>Bacteria</taxon>
        <taxon>Pseudomonadati</taxon>
        <taxon>Pseudomonadota</taxon>
        <taxon>Gammaproteobacteria</taxon>
        <taxon>Pseudomonadales</taxon>
        <taxon>Pseudomonadaceae</taxon>
        <taxon>Pseudomonas</taxon>
    </lineage>
</organism>
<dbReference type="GO" id="GO:0016813">
    <property type="term" value="F:hydrolase activity, acting on carbon-nitrogen (but not peptide) bonds, in linear amidines"/>
    <property type="evidence" value="ECO:0007669"/>
    <property type="project" value="InterPro"/>
</dbReference>
<keyword evidence="2 4" id="KW-0378">Hydrolase</keyword>
<dbReference type="SUPFAM" id="SSF53187">
    <property type="entry name" value="Zn-dependent exopeptidases"/>
    <property type="match status" value="1"/>
</dbReference>
<dbReference type="InterPro" id="IPR002933">
    <property type="entry name" value="Peptidase_M20"/>
</dbReference>
<comment type="similarity">
    <text evidence="1">Belongs to the peptidase M20 family.</text>
</comment>
<feature type="binding site" evidence="3">
    <location>
        <position position="91"/>
    </location>
    <ligand>
        <name>Zn(2+)</name>
        <dbReference type="ChEBI" id="CHEBI:29105"/>
        <label>1</label>
    </ligand>
</feature>
<feature type="binding site" evidence="3">
    <location>
        <position position="80"/>
    </location>
    <ligand>
        <name>Zn(2+)</name>
        <dbReference type="ChEBI" id="CHEBI:29105"/>
        <label>1</label>
    </ligand>
</feature>
<evidence type="ECO:0000256" key="1">
    <source>
        <dbReference type="ARBA" id="ARBA00006153"/>
    </source>
</evidence>
<dbReference type="PANTHER" id="PTHR32494">
    <property type="entry name" value="ALLANTOATE DEIMINASE-RELATED"/>
    <property type="match status" value="1"/>
</dbReference>
<comment type="cofactor">
    <cofactor evidence="3">
        <name>Zn(2+)</name>
        <dbReference type="ChEBI" id="CHEBI:29105"/>
    </cofactor>
    <text evidence="3">Binds 2 Zn(2+) ions per subunit.</text>
</comment>
<dbReference type="GO" id="GO:0050538">
    <property type="term" value="F:N-carbamoyl-L-amino-acid hydrolase activity"/>
    <property type="evidence" value="ECO:0007669"/>
    <property type="project" value="UniProtKB-EC"/>
</dbReference>